<dbReference type="InterPro" id="IPR011761">
    <property type="entry name" value="ATP-grasp"/>
</dbReference>
<accession>A0A1L9P2R9</accession>
<evidence type="ECO:0000259" key="2">
    <source>
        <dbReference type="PROSITE" id="PS50975"/>
    </source>
</evidence>
<dbReference type="PANTHER" id="PTHR37018:SF1">
    <property type="entry name" value="CULTURE SPECIFIC PROTEIN, PUTATIVE (AFU_ORTHOLOGUE AFUA_2G00130)-RELATED"/>
    <property type="match status" value="1"/>
</dbReference>
<dbReference type="OrthoDB" id="5946236at2759"/>
<dbReference type="GO" id="GO:0005524">
    <property type="term" value="F:ATP binding"/>
    <property type="evidence" value="ECO:0007669"/>
    <property type="project" value="UniProtKB-UniRule"/>
</dbReference>
<dbReference type="InterPro" id="IPR053269">
    <property type="entry name" value="Asp-Met_ligase"/>
</dbReference>
<evidence type="ECO:0000313" key="3">
    <source>
        <dbReference type="EMBL" id="OJI95796.1"/>
    </source>
</evidence>
<dbReference type="PANTHER" id="PTHR37018">
    <property type="entry name" value="CULTURE SPECIFIC PROTEIN, PUTATIVE (AFU_ORTHOLOGUE AFUA_2G00130)-RELATED"/>
    <property type="match status" value="1"/>
</dbReference>
<dbReference type="Pfam" id="PF02655">
    <property type="entry name" value="ATP-grasp_3"/>
    <property type="match status" value="1"/>
</dbReference>
<gene>
    <name evidence="3" type="ORF">ASPVEDRAFT_35118</name>
</gene>
<sequence length="450" mass="50054">MAFPPVVLDTTLSDLFAEQHERAVLAYCATDDLPPILPSIPHSQKFIYSGLPLVEGDAVGLVLRCKGYPQHLGFIAGNIPIYFLEYPETPAASLKTFCYEFERVYDALREDQRPETHRIKHPSKLSLPENAGIVTVRSQDSLAHLPSLVDPEVQYDLSSKRALAISGIPTPKTEIIDSILSPDQVLDKDTIGKEVARLISKAQVWEPPFILKLQYSAASGGTFVVRSKEDWDNCVCTVTDELHLILRQLNRENHGFQPASLLLQEFIPGESIGISFFVTKEGTAIFLGACGQLFGEDKLWIGASISYKEQDRIYRENKSILDCTARYAHAQGYFGPFGIDVMRDKNGEPLVIDLNPRSTGATPLCLLRQHLSVKRGLHEATLLMPILLDVKWAEFTDVFRDELFSGQLIVTSWNQVPEKRYSVAGVVIAAETKAGLQAGILKVKTFNVNE</sequence>
<dbReference type="STRING" id="1036611.A0A1L9P2R9"/>
<evidence type="ECO:0000256" key="1">
    <source>
        <dbReference type="PROSITE-ProRule" id="PRU00409"/>
    </source>
</evidence>
<keyword evidence="1" id="KW-0067">ATP-binding</keyword>
<dbReference type="Gene3D" id="3.30.470.20">
    <property type="entry name" value="ATP-grasp fold, B domain"/>
    <property type="match status" value="1"/>
</dbReference>
<dbReference type="PROSITE" id="PS50975">
    <property type="entry name" value="ATP_GRASP"/>
    <property type="match status" value="1"/>
</dbReference>
<dbReference type="AlphaFoldDB" id="A0A1L9P2R9"/>
<reference evidence="4" key="1">
    <citation type="journal article" date="2017" name="Genome Biol.">
        <title>Comparative genomics reveals high biological diversity and specific adaptations in the industrially and medically important fungal genus Aspergillus.</title>
        <authorList>
            <person name="de Vries R.P."/>
            <person name="Riley R."/>
            <person name="Wiebenga A."/>
            <person name="Aguilar-Osorio G."/>
            <person name="Amillis S."/>
            <person name="Uchima C.A."/>
            <person name="Anderluh G."/>
            <person name="Asadollahi M."/>
            <person name="Askin M."/>
            <person name="Barry K."/>
            <person name="Battaglia E."/>
            <person name="Bayram O."/>
            <person name="Benocci T."/>
            <person name="Braus-Stromeyer S.A."/>
            <person name="Caldana C."/>
            <person name="Canovas D."/>
            <person name="Cerqueira G.C."/>
            <person name="Chen F."/>
            <person name="Chen W."/>
            <person name="Choi C."/>
            <person name="Clum A."/>
            <person name="Dos Santos R.A."/>
            <person name="Damasio A.R."/>
            <person name="Diallinas G."/>
            <person name="Emri T."/>
            <person name="Fekete E."/>
            <person name="Flipphi M."/>
            <person name="Freyberg S."/>
            <person name="Gallo A."/>
            <person name="Gournas C."/>
            <person name="Habgood R."/>
            <person name="Hainaut M."/>
            <person name="Harispe M.L."/>
            <person name="Henrissat B."/>
            <person name="Hilden K.S."/>
            <person name="Hope R."/>
            <person name="Hossain A."/>
            <person name="Karabika E."/>
            <person name="Karaffa L."/>
            <person name="Karanyi Z."/>
            <person name="Krasevec N."/>
            <person name="Kuo A."/>
            <person name="Kusch H."/>
            <person name="LaButti K."/>
            <person name="Lagendijk E.L."/>
            <person name="Lapidus A."/>
            <person name="Levasseur A."/>
            <person name="Lindquist E."/>
            <person name="Lipzen A."/>
            <person name="Logrieco A.F."/>
            <person name="MacCabe A."/>
            <person name="Maekelae M.R."/>
            <person name="Malavazi I."/>
            <person name="Melin P."/>
            <person name="Meyer V."/>
            <person name="Mielnichuk N."/>
            <person name="Miskei M."/>
            <person name="Molnar A.P."/>
            <person name="Mule G."/>
            <person name="Ngan C.Y."/>
            <person name="Orejas M."/>
            <person name="Orosz E."/>
            <person name="Ouedraogo J.P."/>
            <person name="Overkamp K.M."/>
            <person name="Park H.-S."/>
            <person name="Perrone G."/>
            <person name="Piumi F."/>
            <person name="Punt P.J."/>
            <person name="Ram A.F."/>
            <person name="Ramon A."/>
            <person name="Rauscher S."/>
            <person name="Record E."/>
            <person name="Riano-Pachon D.M."/>
            <person name="Robert V."/>
            <person name="Roehrig J."/>
            <person name="Ruller R."/>
            <person name="Salamov A."/>
            <person name="Salih N.S."/>
            <person name="Samson R.A."/>
            <person name="Sandor E."/>
            <person name="Sanguinetti M."/>
            <person name="Schuetze T."/>
            <person name="Sepcic K."/>
            <person name="Shelest E."/>
            <person name="Sherlock G."/>
            <person name="Sophianopoulou V."/>
            <person name="Squina F.M."/>
            <person name="Sun H."/>
            <person name="Susca A."/>
            <person name="Todd R.B."/>
            <person name="Tsang A."/>
            <person name="Unkles S.E."/>
            <person name="van de Wiele N."/>
            <person name="van Rossen-Uffink D."/>
            <person name="Oliveira J.V."/>
            <person name="Vesth T.C."/>
            <person name="Visser J."/>
            <person name="Yu J.-H."/>
            <person name="Zhou M."/>
            <person name="Andersen M.R."/>
            <person name="Archer D.B."/>
            <person name="Baker S.E."/>
            <person name="Benoit I."/>
            <person name="Brakhage A.A."/>
            <person name="Braus G.H."/>
            <person name="Fischer R."/>
            <person name="Frisvad J.C."/>
            <person name="Goldman G.H."/>
            <person name="Houbraken J."/>
            <person name="Oakley B."/>
            <person name="Pocsi I."/>
            <person name="Scazzocchio C."/>
            <person name="Seiboth B."/>
            <person name="vanKuyk P.A."/>
            <person name="Wortman J."/>
            <person name="Dyer P.S."/>
            <person name="Grigoriev I.V."/>
        </authorList>
    </citation>
    <scope>NUCLEOTIDE SEQUENCE [LARGE SCALE GENOMIC DNA]</scope>
    <source>
        <strain evidence="4">CBS 583.65</strain>
    </source>
</reference>
<proteinExistence type="predicted"/>
<dbReference type="InterPro" id="IPR003806">
    <property type="entry name" value="ATP-grasp_PylC-type"/>
</dbReference>
<protein>
    <recommendedName>
        <fullName evidence="2">ATP-grasp domain-containing protein</fullName>
    </recommendedName>
</protein>
<feature type="domain" description="ATP-grasp" evidence="2">
    <location>
        <begin position="160"/>
        <end position="388"/>
    </location>
</feature>
<dbReference type="VEuPathDB" id="FungiDB:ASPVEDRAFT_35118"/>
<dbReference type="EMBL" id="KV878125">
    <property type="protein sequence ID" value="OJI95796.1"/>
    <property type="molecule type" value="Genomic_DNA"/>
</dbReference>
<organism evidence="3 4">
    <name type="scientific">Aspergillus versicolor CBS 583.65</name>
    <dbReference type="NCBI Taxonomy" id="1036611"/>
    <lineage>
        <taxon>Eukaryota</taxon>
        <taxon>Fungi</taxon>
        <taxon>Dikarya</taxon>
        <taxon>Ascomycota</taxon>
        <taxon>Pezizomycotina</taxon>
        <taxon>Eurotiomycetes</taxon>
        <taxon>Eurotiomycetidae</taxon>
        <taxon>Eurotiales</taxon>
        <taxon>Aspergillaceae</taxon>
        <taxon>Aspergillus</taxon>
        <taxon>Aspergillus subgen. Nidulantes</taxon>
    </lineage>
</organism>
<dbReference type="SUPFAM" id="SSF56059">
    <property type="entry name" value="Glutathione synthetase ATP-binding domain-like"/>
    <property type="match status" value="1"/>
</dbReference>
<keyword evidence="4" id="KW-1185">Reference proteome</keyword>
<dbReference type="GeneID" id="63726437"/>
<keyword evidence="1" id="KW-0547">Nucleotide-binding</keyword>
<dbReference type="RefSeq" id="XP_040661559.1">
    <property type="nucleotide sequence ID" value="XM_040810926.1"/>
</dbReference>
<dbReference type="Proteomes" id="UP000184073">
    <property type="component" value="Unassembled WGS sequence"/>
</dbReference>
<dbReference type="GO" id="GO:0046872">
    <property type="term" value="F:metal ion binding"/>
    <property type="evidence" value="ECO:0007669"/>
    <property type="project" value="InterPro"/>
</dbReference>
<name>A0A1L9P2R9_ASPVE</name>
<evidence type="ECO:0000313" key="4">
    <source>
        <dbReference type="Proteomes" id="UP000184073"/>
    </source>
</evidence>